<comment type="subcellular location">
    <subcellularLocation>
        <location evidence="1">Nucleus</location>
    </subcellularLocation>
</comment>
<dbReference type="EMBL" id="JAHDYR010000064">
    <property type="protein sequence ID" value="KAG9390481.1"/>
    <property type="molecule type" value="Genomic_DNA"/>
</dbReference>
<protein>
    <submittedName>
        <fullName evidence="8">Pre-mRNA splicing factor PRP21-like protein</fullName>
    </submittedName>
</protein>
<dbReference type="Proteomes" id="UP000717585">
    <property type="component" value="Unassembled WGS sequence"/>
</dbReference>
<dbReference type="GO" id="GO:0071004">
    <property type="term" value="C:U2-type prespliceosome"/>
    <property type="evidence" value="ECO:0007669"/>
    <property type="project" value="TreeGrafter"/>
</dbReference>
<sequence>MGEELPPLLKQTAEKVAEGDYMYKIGYLRGKVANRPEFAFMNETDPLYGHFMAMVMRIRNPVEEAKEEPVVEATAKAVRSLEWVTPHPVMTKRQRMRLHYTAQNVAVNGQSFLDFLCSRHDPDHAFLQPTDTLNPHFVALVRQYAKLLGTTPFTDTLGLSETAEQTVSAQRCVFLEKCQARADADSIVRARDAAAREYQARKADMEVDWADIVVVDTLAFPPEEIPALPLAMDTPAVRDVGVLPTLRGDIDMKSREEAAAAEQAQTRAEAEKNQRLRARLPAGMSGAVVRGAMGSTARASTATIECPVCGRMVRADGFSDHIRHEVANHTRDAELKKMLGEKRFAQAQQGQIDVNAVVADILAARPELGSGVAPAPVAVVRPALGVSLADSQLESKRAPDDIPAPGSGTVVEVTFLEKDVPPAVLGEPAWDRIKGSTQALKFTGPVTVGSVIGRVAAEFNIPENVLKNRFRNKADDKFLKGEDEELSNGMRLELVFKAPRRRGKR</sequence>
<keyword evidence="3" id="KW-0747">Spliceosome</keyword>
<organism evidence="8 9">
    <name type="scientific">Carpediemonas membranifera</name>
    <dbReference type="NCBI Taxonomy" id="201153"/>
    <lineage>
        <taxon>Eukaryota</taxon>
        <taxon>Metamonada</taxon>
        <taxon>Carpediemonas-like organisms</taxon>
        <taxon>Carpediemonas</taxon>
    </lineage>
</organism>
<dbReference type="PANTHER" id="PTHR15316:SF1">
    <property type="entry name" value="SPLICING FACTOR 3A SUBUNIT 1"/>
    <property type="match status" value="1"/>
</dbReference>
<dbReference type="InterPro" id="IPR000061">
    <property type="entry name" value="Surp"/>
</dbReference>
<dbReference type="Pfam" id="PF12230">
    <property type="entry name" value="PRP21_like_P"/>
    <property type="match status" value="1"/>
</dbReference>
<accession>A0A8J6APU3</accession>
<comment type="caution">
    <text evidence="8">The sequence shown here is derived from an EMBL/GenBank/DDBJ whole genome shotgun (WGS) entry which is preliminary data.</text>
</comment>
<dbReference type="PANTHER" id="PTHR15316">
    <property type="entry name" value="SPLICEOSOME ASSOCIATED PROTEIN 114/SWAP SPLICING FACTOR-RELATED"/>
    <property type="match status" value="1"/>
</dbReference>
<dbReference type="SUPFAM" id="SSF109905">
    <property type="entry name" value="Surp module (SWAP domain)"/>
    <property type="match status" value="1"/>
</dbReference>
<dbReference type="GO" id="GO:0005686">
    <property type="term" value="C:U2 snRNP"/>
    <property type="evidence" value="ECO:0007669"/>
    <property type="project" value="TreeGrafter"/>
</dbReference>
<dbReference type="GO" id="GO:0071013">
    <property type="term" value="C:catalytic step 2 spliceosome"/>
    <property type="evidence" value="ECO:0007669"/>
    <property type="project" value="TreeGrafter"/>
</dbReference>
<keyword evidence="9" id="KW-1185">Reference proteome</keyword>
<evidence type="ECO:0000259" key="7">
    <source>
        <dbReference type="PROSITE" id="PS50128"/>
    </source>
</evidence>
<gene>
    <name evidence="8" type="ORF">J8273_7832</name>
</gene>
<dbReference type="GO" id="GO:0003723">
    <property type="term" value="F:RNA binding"/>
    <property type="evidence" value="ECO:0007669"/>
    <property type="project" value="InterPro"/>
</dbReference>
<keyword evidence="5" id="KW-0508">mRNA splicing</keyword>
<name>A0A8J6APU3_9EUKA</name>
<dbReference type="InterPro" id="IPR022030">
    <property type="entry name" value="SF3A1_dom"/>
</dbReference>
<feature type="domain" description="SURP motif" evidence="7">
    <location>
        <begin position="97"/>
        <end position="137"/>
    </location>
</feature>
<dbReference type="Gene3D" id="1.10.10.790">
    <property type="entry name" value="Surp module"/>
    <property type="match status" value="1"/>
</dbReference>
<evidence type="ECO:0000313" key="9">
    <source>
        <dbReference type="Proteomes" id="UP000717585"/>
    </source>
</evidence>
<keyword evidence="6" id="KW-0539">Nucleus</keyword>
<dbReference type="GO" id="GO:0045292">
    <property type="term" value="P:mRNA cis splicing, via spliceosome"/>
    <property type="evidence" value="ECO:0007669"/>
    <property type="project" value="InterPro"/>
</dbReference>
<proteinExistence type="predicted"/>
<dbReference type="Pfam" id="PF01805">
    <property type="entry name" value="Surp"/>
    <property type="match status" value="1"/>
</dbReference>
<dbReference type="SMART" id="SM00648">
    <property type="entry name" value="SWAP"/>
    <property type="match status" value="2"/>
</dbReference>
<keyword evidence="2" id="KW-0507">mRNA processing</keyword>
<evidence type="ECO:0000256" key="1">
    <source>
        <dbReference type="ARBA" id="ARBA00004123"/>
    </source>
</evidence>
<evidence type="ECO:0000256" key="5">
    <source>
        <dbReference type="ARBA" id="ARBA00023187"/>
    </source>
</evidence>
<evidence type="ECO:0000256" key="6">
    <source>
        <dbReference type="ARBA" id="ARBA00023242"/>
    </source>
</evidence>
<evidence type="ECO:0000256" key="2">
    <source>
        <dbReference type="ARBA" id="ARBA00022664"/>
    </source>
</evidence>
<evidence type="ECO:0000313" key="8">
    <source>
        <dbReference type="EMBL" id="KAG9390481.1"/>
    </source>
</evidence>
<dbReference type="GO" id="GO:0000381">
    <property type="term" value="P:regulation of alternative mRNA splicing, via spliceosome"/>
    <property type="evidence" value="ECO:0007669"/>
    <property type="project" value="TreeGrafter"/>
</dbReference>
<evidence type="ECO:0000256" key="3">
    <source>
        <dbReference type="ARBA" id="ARBA00022728"/>
    </source>
</evidence>
<dbReference type="PROSITE" id="PS50128">
    <property type="entry name" value="SURP"/>
    <property type="match status" value="2"/>
</dbReference>
<evidence type="ECO:0000256" key="4">
    <source>
        <dbReference type="ARBA" id="ARBA00022737"/>
    </source>
</evidence>
<dbReference type="InterPro" id="IPR035967">
    <property type="entry name" value="SWAP/Surp_sf"/>
</dbReference>
<feature type="domain" description="SURP motif" evidence="7">
    <location>
        <begin position="8"/>
        <end position="51"/>
    </location>
</feature>
<dbReference type="InterPro" id="IPR045146">
    <property type="entry name" value="SF3A1"/>
</dbReference>
<dbReference type="AlphaFoldDB" id="A0A8J6APU3"/>
<reference evidence="8" key="1">
    <citation type="submission" date="2021-05" db="EMBL/GenBank/DDBJ databases">
        <title>A free-living protist that lacks canonical eukaryotic 1 DNA replication and segregation systems.</title>
        <authorList>
            <person name="Salas-Leiva D.E."/>
            <person name="Tromer E.C."/>
            <person name="Curtis B.A."/>
            <person name="Jerlstrom-Hultqvist J."/>
            <person name="Kolisko M."/>
            <person name="Yi Z."/>
            <person name="Salas-Leiva J.S."/>
            <person name="Gallot-Lavallee L."/>
            <person name="Kops G.J.P.L."/>
            <person name="Archibald J.M."/>
            <person name="Simpson A.G.B."/>
            <person name="Roger A.J."/>
        </authorList>
    </citation>
    <scope>NUCLEOTIDE SEQUENCE</scope>
    <source>
        <strain evidence="8">BICM</strain>
    </source>
</reference>
<keyword evidence="4" id="KW-0677">Repeat</keyword>